<proteinExistence type="predicted"/>
<accession>A0A1T4QHJ4</accession>
<reference evidence="2 3" key="1">
    <citation type="submission" date="2017-02" db="EMBL/GenBank/DDBJ databases">
        <authorList>
            <person name="Peterson S.W."/>
        </authorList>
    </citation>
    <scope>NUCLEOTIDE SEQUENCE [LARGE SCALE GENOMIC DNA]</scope>
    <source>
        <strain evidence="2 3">USBA 369</strain>
    </source>
</reference>
<feature type="domain" description="HPr kinase/phosphorylase C-terminal" evidence="1">
    <location>
        <begin position="8"/>
        <end position="141"/>
    </location>
</feature>
<keyword evidence="3" id="KW-1185">Reference proteome</keyword>
<dbReference type="Proteomes" id="UP000190135">
    <property type="component" value="Unassembled WGS sequence"/>
</dbReference>
<dbReference type="AlphaFoldDB" id="A0A1T4QHJ4"/>
<protein>
    <submittedName>
        <fullName evidence="2">Hpr(Ser) kinase/phosphatase</fullName>
    </submittedName>
</protein>
<dbReference type="RefSeq" id="WP_078707976.1">
    <property type="nucleotide sequence ID" value="NZ_FUXL01000005.1"/>
</dbReference>
<keyword evidence="2" id="KW-0418">Kinase</keyword>
<dbReference type="GO" id="GO:0006109">
    <property type="term" value="P:regulation of carbohydrate metabolic process"/>
    <property type="evidence" value="ECO:0007669"/>
    <property type="project" value="InterPro"/>
</dbReference>
<dbReference type="SUPFAM" id="SSF53795">
    <property type="entry name" value="PEP carboxykinase-like"/>
    <property type="match status" value="1"/>
</dbReference>
<evidence type="ECO:0000313" key="3">
    <source>
        <dbReference type="Proteomes" id="UP000190135"/>
    </source>
</evidence>
<name>A0A1T4QHJ4_9HYPH</name>
<organism evidence="2 3">
    <name type="scientific">Consotaella salsifontis</name>
    <dbReference type="NCBI Taxonomy" id="1365950"/>
    <lineage>
        <taxon>Bacteria</taxon>
        <taxon>Pseudomonadati</taxon>
        <taxon>Pseudomonadota</taxon>
        <taxon>Alphaproteobacteria</taxon>
        <taxon>Hyphomicrobiales</taxon>
        <taxon>Aurantimonadaceae</taxon>
        <taxon>Consotaella</taxon>
    </lineage>
</organism>
<dbReference type="InterPro" id="IPR027417">
    <property type="entry name" value="P-loop_NTPase"/>
</dbReference>
<evidence type="ECO:0000259" key="1">
    <source>
        <dbReference type="Pfam" id="PF07475"/>
    </source>
</evidence>
<dbReference type="STRING" id="1365950.SAMN05428963_10555"/>
<keyword evidence="2" id="KW-0808">Transferase</keyword>
<dbReference type="GO" id="GO:0000155">
    <property type="term" value="F:phosphorelay sensor kinase activity"/>
    <property type="evidence" value="ECO:0007669"/>
    <property type="project" value="InterPro"/>
</dbReference>
<evidence type="ECO:0000313" key="2">
    <source>
        <dbReference type="EMBL" id="SKA03270.1"/>
    </source>
</evidence>
<dbReference type="Pfam" id="PF07475">
    <property type="entry name" value="Hpr_kinase_C"/>
    <property type="match status" value="1"/>
</dbReference>
<dbReference type="EMBL" id="FUXL01000005">
    <property type="protein sequence ID" value="SKA03270.1"/>
    <property type="molecule type" value="Genomic_DNA"/>
</dbReference>
<sequence>MSAGLPSNIHASCVSVAGKGVVIRGAARSGKSSLAFLLLRRAEALGIRAALVCDDQALIEREGDDVVARAPVSIKGLIEISGVGLVRLPTFDEAPIRLIVDLVPRERIERLPEEREADVLGARIRRVFLPEREAAFAAEVVLALISGNGGWRDA</sequence>
<gene>
    <name evidence="2" type="ORF">SAMN05428963_10555</name>
</gene>
<dbReference type="OrthoDB" id="8326226at2"/>
<dbReference type="InterPro" id="IPR011104">
    <property type="entry name" value="Hpr_kin/Pase_C"/>
</dbReference>
<dbReference type="Gene3D" id="3.40.50.300">
    <property type="entry name" value="P-loop containing nucleotide triphosphate hydrolases"/>
    <property type="match status" value="1"/>
</dbReference>
<dbReference type="GO" id="GO:0005524">
    <property type="term" value="F:ATP binding"/>
    <property type="evidence" value="ECO:0007669"/>
    <property type="project" value="InterPro"/>
</dbReference>